<feature type="DNA-binding region" description="OmpR/PhoB-type" evidence="6">
    <location>
        <begin position="1"/>
        <end position="96"/>
    </location>
</feature>
<evidence type="ECO:0000256" key="4">
    <source>
        <dbReference type="ARBA" id="ARBA00023163"/>
    </source>
</evidence>
<dbReference type="Gene3D" id="1.25.40.10">
    <property type="entry name" value="Tetratricopeptide repeat domain"/>
    <property type="match status" value="2"/>
</dbReference>
<organism evidence="8 9">
    <name type="scientific">Dactylosporangium salmoneum</name>
    <dbReference type="NCBI Taxonomy" id="53361"/>
    <lineage>
        <taxon>Bacteria</taxon>
        <taxon>Bacillati</taxon>
        <taxon>Actinomycetota</taxon>
        <taxon>Actinomycetes</taxon>
        <taxon>Micromonosporales</taxon>
        <taxon>Micromonosporaceae</taxon>
        <taxon>Dactylosporangium</taxon>
    </lineage>
</organism>
<dbReference type="InterPro" id="IPR051677">
    <property type="entry name" value="AfsR-DnrI-RedD_regulator"/>
</dbReference>
<dbReference type="Pfam" id="PF00931">
    <property type="entry name" value="NB-ARC"/>
    <property type="match status" value="1"/>
</dbReference>
<gene>
    <name evidence="8" type="primary">afsR</name>
    <name evidence="8" type="ORF">GCM10010170_078570</name>
</gene>
<dbReference type="InterPro" id="IPR002182">
    <property type="entry name" value="NB-ARC"/>
</dbReference>
<dbReference type="InterPro" id="IPR019734">
    <property type="entry name" value="TPR_rpt"/>
</dbReference>
<dbReference type="SMART" id="SM00862">
    <property type="entry name" value="Trans_reg_C"/>
    <property type="match status" value="1"/>
</dbReference>
<dbReference type="EMBL" id="BAAARV010000078">
    <property type="protein sequence ID" value="GAA2375183.1"/>
    <property type="molecule type" value="Genomic_DNA"/>
</dbReference>
<dbReference type="SUPFAM" id="SSF48452">
    <property type="entry name" value="TPR-like"/>
    <property type="match status" value="2"/>
</dbReference>
<feature type="domain" description="OmpR/PhoB-type" evidence="7">
    <location>
        <begin position="1"/>
        <end position="96"/>
    </location>
</feature>
<dbReference type="SMART" id="SM01043">
    <property type="entry name" value="BTAD"/>
    <property type="match status" value="1"/>
</dbReference>
<evidence type="ECO:0000256" key="2">
    <source>
        <dbReference type="ARBA" id="ARBA00023015"/>
    </source>
</evidence>
<dbReference type="SMART" id="SM00028">
    <property type="entry name" value="TPR"/>
    <property type="match status" value="5"/>
</dbReference>
<proteinExistence type="inferred from homology"/>
<keyword evidence="3 6" id="KW-0238">DNA-binding</keyword>
<dbReference type="CDD" id="cd15831">
    <property type="entry name" value="BTAD"/>
    <property type="match status" value="1"/>
</dbReference>
<keyword evidence="2" id="KW-0805">Transcription regulation</keyword>
<keyword evidence="4" id="KW-0804">Transcription</keyword>
<dbReference type="PRINTS" id="PR00364">
    <property type="entry name" value="DISEASERSIST"/>
</dbReference>
<evidence type="ECO:0000313" key="8">
    <source>
        <dbReference type="EMBL" id="GAA2375183.1"/>
    </source>
</evidence>
<dbReference type="Pfam" id="PF03704">
    <property type="entry name" value="BTAD"/>
    <property type="match status" value="1"/>
</dbReference>
<dbReference type="RefSeq" id="WP_344617722.1">
    <property type="nucleotide sequence ID" value="NZ_BAAARV010000078.1"/>
</dbReference>
<dbReference type="InterPro" id="IPR036388">
    <property type="entry name" value="WH-like_DNA-bd_sf"/>
</dbReference>
<evidence type="ECO:0000256" key="3">
    <source>
        <dbReference type="ARBA" id="ARBA00023125"/>
    </source>
</evidence>
<evidence type="ECO:0000256" key="6">
    <source>
        <dbReference type="PROSITE-ProRule" id="PRU01091"/>
    </source>
</evidence>
<dbReference type="SUPFAM" id="SSF52540">
    <property type="entry name" value="P-loop containing nucleoside triphosphate hydrolases"/>
    <property type="match status" value="1"/>
</dbReference>
<comment type="caution">
    <text evidence="8">The sequence shown here is derived from an EMBL/GenBank/DDBJ whole genome shotgun (WGS) entry which is preliminary data.</text>
</comment>
<dbReference type="InterPro" id="IPR027417">
    <property type="entry name" value="P-loop_NTPase"/>
</dbReference>
<comment type="similarity">
    <text evidence="1">Belongs to the AfsR/DnrI/RedD regulatory family.</text>
</comment>
<reference evidence="8 9" key="1">
    <citation type="journal article" date="2019" name="Int. J. Syst. Evol. Microbiol.">
        <title>The Global Catalogue of Microorganisms (GCM) 10K type strain sequencing project: providing services to taxonomists for standard genome sequencing and annotation.</title>
        <authorList>
            <consortium name="The Broad Institute Genomics Platform"/>
            <consortium name="The Broad Institute Genome Sequencing Center for Infectious Disease"/>
            <person name="Wu L."/>
            <person name="Ma J."/>
        </authorList>
    </citation>
    <scope>NUCLEOTIDE SEQUENCE [LARGE SCALE GENOMIC DNA]</scope>
    <source>
        <strain evidence="8 9">JCM 3272</strain>
    </source>
</reference>
<feature type="repeat" description="TPR" evidence="5">
    <location>
        <begin position="762"/>
        <end position="795"/>
    </location>
</feature>
<evidence type="ECO:0000313" key="9">
    <source>
        <dbReference type="Proteomes" id="UP001501444"/>
    </source>
</evidence>
<protein>
    <submittedName>
        <fullName evidence="8">Transcriptional regulator AfsR</fullName>
    </submittedName>
</protein>
<dbReference type="Gene3D" id="3.40.50.300">
    <property type="entry name" value="P-loop containing nucleotide triphosphate hydrolases"/>
    <property type="match status" value="1"/>
</dbReference>
<keyword evidence="9" id="KW-1185">Reference proteome</keyword>
<evidence type="ECO:0000256" key="5">
    <source>
        <dbReference type="PROSITE-ProRule" id="PRU00339"/>
    </source>
</evidence>
<dbReference type="Pfam" id="PF13424">
    <property type="entry name" value="TPR_12"/>
    <property type="match status" value="2"/>
</dbReference>
<dbReference type="Proteomes" id="UP001501444">
    <property type="component" value="Unassembled WGS sequence"/>
</dbReference>
<accession>A0ABN3HBN5</accession>
<dbReference type="InterPro" id="IPR011990">
    <property type="entry name" value="TPR-like_helical_dom_sf"/>
</dbReference>
<dbReference type="PANTHER" id="PTHR35807:SF1">
    <property type="entry name" value="TRANSCRIPTIONAL REGULATOR REDD"/>
    <property type="match status" value="1"/>
</dbReference>
<dbReference type="InterPro" id="IPR001867">
    <property type="entry name" value="OmpR/PhoB-type_DNA-bd"/>
</dbReference>
<evidence type="ECO:0000259" key="7">
    <source>
        <dbReference type="PROSITE" id="PS51755"/>
    </source>
</evidence>
<dbReference type="InterPro" id="IPR005158">
    <property type="entry name" value="BTAD"/>
</dbReference>
<dbReference type="PROSITE" id="PS51755">
    <property type="entry name" value="OMPR_PHOB"/>
    <property type="match status" value="1"/>
</dbReference>
<sequence>MSAGVRFGLLGPLWITADEGRIDIPGARQRVLLAALLLRAGRPVGVSELQTIIWGDGGLRRSSGALHMTVARLRERLGGALRESLRHTAGGYMLDVDPSEVDTVQFEMAERLGDKALRAGEWAQAAAHFEGGLALWRGEPLADVPAPVLHDQLGHLPELRLRIVEGLHEARLRVGSFSESVGELQTLVLLYPFRERLHWLLMTALHAVGRRSEALEVYRIARAKLTDELGIDPGLELERLHRRILADDPDLARRSMPEPTVEHVPAAPEVGVPDVIPRQLPADIADFTGREQQVHQLRNLCEAQLHRTSVVVLSAVVGAGGIGKTSLAIHVGHSLRSRFPDGQLYASLRGMTTPARPVDILDQFVRALGGDPAAATDSEDATAARFRTLVADRRILIVLDDAADAAQVRPLLPGTTSCSVVVTSRHRLAGLDGVARIDLDVMSPADGLTMFERIVGTHAVAAEPESSWQVVRACGGLPLAIRMAAARLVAEPGWNIRTLADRLADRSQLLDELGVEDRAVRTTLAVGYQRLTAEQARAFALLGRWTGPDLSVEAAAALLHRTVAETDVILRDLTAVHLLDSPSPDRYTFHDLVRVYAAEQPVDGQTAAIRRLAGWYLHCAEAAMLYLRRSSLHLDLASIELGQSALRFADRVTAVAWLDLEHANLVAAVVCASGVGAADVAWQLPVVLGNYFLLRGRWSDWAQTCATGLAAARATGDLEGQCRVLNGLGNVLMQQGRLVDSVDCLREAIEISRAAGITSNEIGALSNLGYSYGEMGDFDSATEAHLAALKLNREAGDRYSEGNLLSNLARVAFLQHDFARAISRCEEAAAVFLAIGNNHSYAMALNNLGEIHSAAGHQPAALSHLSEALRRHRALDNRYMEAGTLINLGNALCMHGQTAEGHQHWQQALEVMESTDDPRTGTLRSALAHVTPQTRELTL</sequence>
<dbReference type="Gene3D" id="1.10.10.10">
    <property type="entry name" value="Winged helix-like DNA-binding domain superfamily/Winged helix DNA-binding domain"/>
    <property type="match status" value="1"/>
</dbReference>
<keyword evidence="5" id="KW-0802">TPR repeat</keyword>
<dbReference type="PANTHER" id="PTHR35807">
    <property type="entry name" value="TRANSCRIPTIONAL REGULATOR REDD-RELATED"/>
    <property type="match status" value="1"/>
</dbReference>
<evidence type="ECO:0000256" key="1">
    <source>
        <dbReference type="ARBA" id="ARBA00005820"/>
    </source>
</evidence>
<dbReference type="InterPro" id="IPR016032">
    <property type="entry name" value="Sig_transdc_resp-reg_C-effctor"/>
</dbReference>
<dbReference type="SUPFAM" id="SSF46894">
    <property type="entry name" value="C-terminal effector domain of the bipartite response regulators"/>
    <property type="match status" value="1"/>
</dbReference>
<dbReference type="PROSITE" id="PS50005">
    <property type="entry name" value="TPR"/>
    <property type="match status" value="1"/>
</dbReference>
<name>A0ABN3HBN5_9ACTN</name>